<keyword evidence="2" id="KW-1185">Reference proteome</keyword>
<evidence type="ECO:0000313" key="1">
    <source>
        <dbReference type="EMBL" id="KAJ1194237.1"/>
    </source>
</evidence>
<gene>
    <name evidence="1" type="ORF">NDU88_003526</name>
</gene>
<evidence type="ECO:0000313" key="2">
    <source>
        <dbReference type="Proteomes" id="UP001066276"/>
    </source>
</evidence>
<proteinExistence type="predicted"/>
<dbReference type="Proteomes" id="UP001066276">
    <property type="component" value="Chromosome 2_2"/>
</dbReference>
<name>A0AAV7V2N6_PLEWA</name>
<dbReference type="AlphaFoldDB" id="A0AAV7V2N6"/>
<protein>
    <submittedName>
        <fullName evidence="1">Uncharacterized protein</fullName>
    </submittedName>
</protein>
<organism evidence="1 2">
    <name type="scientific">Pleurodeles waltl</name>
    <name type="common">Iberian ribbed newt</name>
    <dbReference type="NCBI Taxonomy" id="8319"/>
    <lineage>
        <taxon>Eukaryota</taxon>
        <taxon>Metazoa</taxon>
        <taxon>Chordata</taxon>
        <taxon>Craniata</taxon>
        <taxon>Vertebrata</taxon>
        <taxon>Euteleostomi</taxon>
        <taxon>Amphibia</taxon>
        <taxon>Batrachia</taxon>
        <taxon>Caudata</taxon>
        <taxon>Salamandroidea</taxon>
        <taxon>Salamandridae</taxon>
        <taxon>Pleurodelinae</taxon>
        <taxon>Pleurodeles</taxon>
    </lineage>
</organism>
<reference evidence="1" key="1">
    <citation type="journal article" date="2022" name="bioRxiv">
        <title>Sequencing and chromosome-scale assembly of the giantPleurodeles waltlgenome.</title>
        <authorList>
            <person name="Brown T."/>
            <person name="Elewa A."/>
            <person name="Iarovenko S."/>
            <person name="Subramanian E."/>
            <person name="Araus A.J."/>
            <person name="Petzold A."/>
            <person name="Susuki M."/>
            <person name="Suzuki K.-i.T."/>
            <person name="Hayashi T."/>
            <person name="Toyoda A."/>
            <person name="Oliveira C."/>
            <person name="Osipova E."/>
            <person name="Leigh N.D."/>
            <person name="Simon A."/>
            <person name="Yun M.H."/>
        </authorList>
    </citation>
    <scope>NUCLEOTIDE SEQUENCE</scope>
    <source>
        <strain evidence="1">20211129_DDA</strain>
        <tissue evidence="1">Liver</tissue>
    </source>
</reference>
<sequence>MFIGATERPERLCRSVPYNGSHQRRAQISYNGSNQRRARILASALLICAIRCSARQRKYVVQLCVPSPIRSGAFTKPNRSNQRRARIFASALLINKSDQALSPNCLGSADSQIRSGAFRSGAFPKPNLCARSAFTNPSEVKKSSARLLAKEAVLGCSRNLDEFFTLVANEMMGVIYRTNMDTQDIQFNCLETMT</sequence>
<comment type="caution">
    <text evidence="1">The sequence shown here is derived from an EMBL/GenBank/DDBJ whole genome shotgun (WGS) entry which is preliminary data.</text>
</comment>
<accession>A0AAV7V2N6</accession>
<dbReference type="EMBL" id="JANPWB010000004">
    <property type="protein sequence ID" value="KAJ1194237.1"/>
    <property type="molecule type" value="Genomic_DNA"/>
</dbReference>